<gene>
    <name evidence="2" type="ORF">GCM10017667_20960</name>
</gene>
<keyword evidence="3" id="KW-1185">Reference proteome</keyword>
<organism evidence="2 3">
    <name type="scientific">Streptomyces filamentosus</name>
    <name type="common">Streptomyces roseosporus</name>
    <dbReference type="NCBI Taxonomy" id="67294"/>
    <lineage>
        <taxon>Bacteria</taxon>
        <taxon>Bacillati</taxon>
        <taxon>Actinomycetota</taxon>
        <taxon>Actinomycetes</taxon>
        <taxon>Kitasatosporales</taxon>
        <taxon>Streptomycetaceae</taxon>
        <taxon>Streptomyces</taxon>
    </lineage>
</organism>
<sequence>MSKPAVSSKGRCSRATSARPVRSTATLFARPAQHDVDGDGAGFGGVGVEEFGQQFAGGAGLRGQDHGGAARRGERGPAGAPFRGLDGVQHRPRLPQQHRSGTGQGDAPAAALQQGGAQAPFEPGDRP</sequence>
<feature type="compositionally biased region" description="Low complexity" evidence="1">
    <location>
        <begin position="105"/>
        <end position="119"/>
    </location>
</feature>
<dbReference type="Proteomes" id="UP000632849">
    <property type="component" value="Unassembled WGS sequence"/>
</dbReference>
<protein>
    <submittedName>
        <fullName evidence="2">Uncharacterized protein</fullName>
    </submittedName>
</protein>
<evidence type="ECO:0000313" key="2">
    <source>
        <dbReference type="EMBL" id="GHF91460.1"/>
    </source>
</evidence>
<dbReference type="AlphaFoldDB" id="A0A919BIL4"/>
<comment type="caution">
    <text evidence="2">The sequence shown here is derived from an EMBL/GenBank/DDBJ whole genome shotgun (WGS) entry which is preliminary data.</text>
</comment>
<evidence type="ECO:0000256" key="1">
    <source>
        <dbReference type="SAM" id="MobiDB-lite"/>
    </source>
</evidence>
<reference evidence="2" key="2">
    <citation type="submission" date="2020-09" db="EMBL/GenBank/DDBJ databases">
        <authorList>
            <person name="Sun Q."/>
            <person name="Ohkuma M."/>
        </authorList>
    </citation>
    <scope>NUCLEOTIDE SEQUENCE</scope>
    <source>
        <strain evidence="2">JCM 4122</strain>
    </source>
</reference>
<feature type="region of interest" description="Disordered" evidence="1">
    <location>
        <begin position="1"/>
        <end position="127"/>
    </location>
</feature>
<proteinExistence type="predicted"/>
<reference evidence="2" key="1">
    <citation type="journal article" date="2014" name="Int. J. Syst. Evol. Microbiol.">
        <title>Complete genome sequence of Corynebacterium casei LMG S-19264T (=DSM 44701T), isolated from a smear-ripened cheese.</title>
        <authorList>
            <consortium name="US DOE Joint Genome Institute (JGI-PGF)"/>
            <person name="Walter F."/>
            <person name="Albersmeier A."/>
            <person name="Kalinowski J."/>
            <person name="Ruckert C."/>
        </authorList>
    </citation>
    <scope>NUCLEOTIDE SEQUENCE</scope>
    <source>
        <strain evidence="2">JCM 4122</strain>
    </source>
</reference>
<dbReference type="EMBL" id="BNBE01000001">
    <property type="protein sequence ID" value="GHF91460.1"/>
    <property type="molecule type" value="Genomic_DNA"/>
</dbReference>
<name>A0A919BIL4_STRFL</name>
<evidence type="ECO:0000313" key="3">
    <source>
        <dbReference type="Proteomes" id="UP000632849"/>
    </source>
</evidence>
<accession>A0A919BIL4</accession>